<comment type="caution">
    <text evidence="7">The sequence shown here is derived from an EMBL/GenBank/DDBJ whole genome shotgun (WGS) entry which is preliminary data.</text>
</comment>
<reference evidence="7 8" key="1">
    <citation type="journal article" date="2016" name="Nat. Commun.">
        <title>Thousands of microbial genomes shed light on interconnected biogeochemical processes in an aquifer system.</title>
        <authorList>
            <person name="Anantharaman K."/>
            <person name="Brown C.T."/>
            <person name="Hug L.A."/>
            <person name="Sharon I."/>
            <person name="Castelle C.J."/>
            <person name="Probst A.J."/>
            <person name="Thomas B.C."/>
            <person name="Singh A."/>
            <person name="Wilkins M.J."/>
            <person name="Karaoz U."/>
            <person name="Brodie E.L."/>
            <person name="Williams K.H."/>
            <person name="Hubbard S.S."/>
            <person name="Banfield J.F."/>
        </authorList>
    </citation>
    <scope>NUCLEOTIDE SEQUENCE [LARGE SCALE GENOMIC DNA]</scope>
</reference>
<dbReference type="SMART" id="SM00937">
    <property type="entry name" value="PCRF"/>
    <property type="match status" value="1"/>
</dbReference>
<evidence type="ECO:0000313" key="8">
    <source>
        <dbReference type="Proteomes" id="UP000176527"/>
    </source>
</evidence>
<organism evidence="7 8">
    <name type="scientific">Candidatus Daviesbacteria bacterium RIFCSPHIGHO2_12_FULL_37_11</name>
    <dbReference type="NCBI Taxonomy" id="1797777"/>
    <lineage>
        <taxon>Bacteria</taxon>
        <taxon>Candidatus Daviesiibacteriota</taxon>
    </lineage>
</organism>
<proteinExistence type="inferred from homology"/>
<evidence type="ECO:0000256" key="1">
    <source>
        <dbReference type="ARBA" id="ARBA00002986"/>
    </source>
</evidence>
<dbReference type="InterPro" id="IPR000352">
    <property type="entry name" value="Pep_chain_release_fac_I"/>
</dbReference>
<keyword evidence="4" id="KW-0648">Protein biosynthesis</keyword>
<dbReference type="Pfam" id="PF00472">
    <property type="entry name" value="RF-1"/>
    <property type="match status" value="1"/>
</dbReference>
<dbReference type="FunFam" id="3.30.70.1660:FF:000002">
    <property type="entry name" value="Peptide chain release factor 1"/>
    <property type="match status" value="1"/>
</dbReference>
<dbReference type="Proteomes" id="UP000176527">
    <property type="component" value="Unassembled WGS sequence"/>
</dbReference>
<dbReference type="PANTHER" id="PTHR43804">
    <property type="entry name" value="LD18447P"/>
    <property type="match status" value="1"/>
</dbReference>
<dbReference type="Gene3D" id="3.30.70.1660">
    <property type="match status" value="2"/>
</dbReference>
<evidence type="ECO:0000256" key="4">
    <source>
        <dbReference type="ARBA" id="ARBA00022917"/>
    </source>
</evidence>
<comment type="similarity">
    <text evidence="2">Belongs to the prokaryotic/mitochondrial release factor family.</text>
</comment>
<dbReference type="InterPro" id="IPR005139">
    <property type="entry name" value="PCRF"/>
</dbReference>
<dbReference type="FunFam" id="3.30.160.20:FF:000004">
    <property type="entry name" value="Peptide chain release factor 1"/>
    <property type="match status" value="1"/>
</dbReference>
<protein>
    <submittedName>
        <fullName evidence="7">Peptide chain release factor 1</fullName>
    </submittedName>
</protein>
<dbReference type="AlphaFoldDB" id="A0A1F5KED8"/>
<dbReference type="GO" id="GO:0005737">
    <property type="term" value="C:cytoplasm"/>
    <property type="evidence" value="ECO:0007669"/>
    <property type="project" value="UniProtKB-ARBA"/>
</dbReference>
<gene>
    <name evidence="7" type="ORF">A3F00_02540</name>
</gene>
<dbReference type="PANTHER" id="PTHR43804:SF7">
    <property type="entry name" value="LD18447P"/>
    <property type="match status" value="1"/>
</dbReference>
<name>A0A1F5KED8_9BACT</name>
<dbReference type="EMBL" id="MFDE01000002">
    <property type="protein sequence ID" value="OGE39313.1"/>
    <property type="molecule type" value="Genomic_DNA"/>
</dbReference>
<dbReference type="PROSITE" id="PS00745">
    <property type="entry name" value="RF_PROK_I"/>
    <property type="match status" value="1"/>
</dbReference>
<dbReference type="GO" id="GO:0003747">
    <property type="term" value="F:translation release factor activity"/>
    <property type="evidence" value="ECO:0007669"/>
    <property type="project" value="InterPro"/>
</dbReference>
<dbReference type="InterPro" id="IPR045853">
    <property type="entry name" value="Pep_chain_release_fac_I_sf"/>
</dbReference>
<evidence type="ECO:0000313" key="7">
    <source>
        <dbReference type="EMBL" id="OGE39313.1"/>
    </source>
</evidence>
<dbReference type="SUPFAM" id="SSF75620">
    <property type="entry name" value="Release factor"/>
    <property type="match status" value="1"/>
</dbReference>
<keyword evidence="5" id="KW-0175">Coiled coil</keyword>
<dbReference type="InterPro" id="IPR050057">
    <property type="entry name" value="Prokaryotic/Mito_RF"/>
</dbReference>
<evidence type="ECO:0000256" key="2">
    <source>
        <dbReference type="ARBA" id="ARBA00010835"/>
    </source>
</evidence>
<keyword evidence="3" id="KW-0488">Methylation</keyword>
<comment type="function">
    <text evidence="1">Peptide chain release factor 1 directs the termination of translation in response to the peptide chain termination codons UAG and UAA.</text>
</comment>
<dbReference type="Gene3D" id="3.30.160.20">
    <property type="match status" value="1"/>
</dbReference>
<feature type="coiled-coil region" evidence="5">
    <location>
        <begin position="3"/>
        <end position="51"/>
    </location>
</feature>
<sequence>MHNDYLQKQIEQIEIQIQEARALLSENPEMAELVESEISRLKQEKDELQNSAITPMAHFSGADTPEVGLLVPSEVEGDSSGVGVGNPNVAILEIRSAAGGDEAGLFAGDLYRMYLRFAEKNKWKVEELDRSEGGLGQIKSVVVKISGTGSYIALSHESGVHRVQRVPVTESSGRIHTSTATVAILPQVTEKEFVINPSAIEFEAFRSGGAGGQNVNKVSTAVRLKHTPTGIVVSMQTERSQLQNRENAFEMLRAKLWEAEQQKAAGSIHDQRTSQIGSGDRSEKIRTYNFPQNRITDHRLGKSWHNLETIMEGNLEPIVKAFQ</sequence>
<accession>A0A1F5KED8</accession>
<evidence type="ECO:0000259" key="6">
    <source>
        <dbReference type="PROSITE" id="PS00745"/>
    </source>
</evidence>
<evidence type="ECO:0000256" key="3">
    <source>
        <dbReference type="ARBA" id="ARBA00022481"/>
    </source>
</evidence>
<dbReference type="Pfam" id="PF03462">
    <property type="entry name" value="PCRF"/>
    <property type="match status" value="1"/>
</dbReference>
<evidence type="ECO:0000256" key="5">
    <source>
        <dbReference type="SAM" id="Coils"/>
    </source>
</evidence>
<feature type="domain" description="Prokaryotic-type class I peptide chain release factors" evidence="6">
    <location>
        <begin position="206"/>
        <end position="222"/>
    </location>
</feature>